<reference evidence="1 2" key="1">
    <citation type="journal article" date="2007" name="Appl. Environ. Microbiol.">
        <title>Rhizobial factors required for stem nodule maturation and maintenance in Sesbania rostrata-Azorhizobium caulinodans ORS571 symbiosis.</title>
        <authorList>
            <person name="Suzuki S."/>
            <person name="Aono T."/>
            <person name="Lee KB."/>
            <person name="Suzuki T."/>
            <person name="Liu CT."/>
            <person name="Miwa H."/>
            <person name="Wakao S."/>
            <person name="Iki T."/>
            <person name="Oyaizu H."/>
        </authorList>
    </citation>
    <scope>NUCLEOTIDE SEQUENCE [LARGE SCALE GENOMIC DNA]</scope>
    <source>
        <strain evidence="2">ATCC 43989 / DSM 5975 / JCM 20966 / LMG 6465 / NBRC 14845 / NCIMB 13405 / ORS 571</strain>
    </source>
</reference>
<dbReference type="eggNOG" id="ENOG502ZBJH">
    <property type="taxonomic scope" value="Bacteria"/>
</dbReference>
<reference evidence="2" key="2">
    <citation type="submission" date="2007-04" db="EMBL/GenBank/DDBJ databases">
        <title>Complete genome sequence of the nitrogen-fixing bacterium Azorhizobium caulinodans ORS571.</title>
        <authorList>
            <person name="Lee K.B."/>
            <person name="Backer P.D."/>
            <person name="Aono T."/>
            <person name="Liu C.T."/>
            <person name="Suzuki S."/>
            <person name="Suzuki T."/>
            <person name="Kaneko T."/>
            <person name="Yamada M."/>
            <person name="Tabata S."/>
            <person name="Kupfer D.M."/>
            <person name="Najar F.Z."/>
            <person name="Wiley G.B."/>
            <person name="Roe B."/>
            <person name="Binnewies T."/>
            <person name="Ussery D."/>
            <person name="Vereecke D."/>
            <person name="Gevers D."/>
            <person name="Holsters M."/>
            <person name="Oyaizu H."/>
        </authorList>
    </citation>
    <scope>NUCLEOTIDE SEQUENCE [LARGE SCALE GENOMIC DNA]</scope>
    <source>
        <strain evidence="2">ATCC 43989 / DSM 5975 / JCM 20966 / LMG 6465 / NBRC 14845 / NCIMB 13405 / ORS 571</strain>
    </source>
</reference>
<dbReference type="EMBL" id="AP009384">
    <property type="protein sequence ID" value="BAF87245.1"/>
    <property type="molecule type" value="Genomic_DNA"/>
</dbReference>
<reference evidence="1 2" key="6">
    <citation type="journal article" date="2011" name="Appl. Environ. Microbiol.">
        <title>Involvement of the azorhizobial chromosome partition gene (parA) in the onset of bacteroid differentiation during Sesbania rostrata stem nodule development.</title>
        <authorList>
            <person name="Liu CT."/>
            <person name="Lee KB."/>
            <person name="Wang YS."/>
            <person name="Peng MH."/>
            <person name="Lee KT."/>
            <person name="Suzuki S."/>
            <person name="Suzuki T."/>
            <person name="Oyaizu H."/>
        </authorList>
    </citation>
    <scope>NUCLEOTIDE SEQUENCE [LARGE SCALE GENOMIC DNA]</scope>
    <source>
        <strain evidence="2">ATCC 43989 / DSM 5975 / JCM 20966 / LMG 6465 / NBRC 14845 / NCIMB 13405 / ORS 571</strain>
    </source>
</reference>
<dbReference type="AlphaFoldDB" id="A8I0E3"/>
<dbReference type="InterPro" id="IPR010626">
    <property type="entry name" value="DUF1217"/>
</dbReference>
<dbReference type="SUPFAM" id="SSF158837">
    <property type="entry name" value="AGR C 984p-like"/>
    <property type="match status" value="1"/>
</dbReference>
<gene>
    <name evidence="1" type="ordered locus">AZC_1247</name>
</gene>
<reference evidence="1 2" key="5">
    <citation type="journal article" date="2010" name="Appl. Environ. Microbiol.">
        <title>phrR-like gene praR of Azorhizobium caulinodans ORS571 is essential for symbiosis with Sesbania rostrata and is involved in expression of reb genes.</title>
        <authorList>
            <person name="Akiba N."/>
            <person name="Aono T."/>
            <person name="Toyazaki H."/>
            <person name="Sato S."/>
            <person name="Oyaizu H."/>
        </authorList>
    </citation>
    <scope>NUCLEOTIDE SEQUENCE [LARGE SCALE GENOMIC DNA]</scope>
    <source>
        <strain evidence="2">ATCC 43989 / DSM 5975 / JCM 20966 / LMG 6465 / NBRC 14845 / NCIMB 13405 / ORS 571</strain>
    </source>
</reference>
<keyword evidence="2" id="KW-1185">Reference proteome</keyword>
<dbReference type="InterPro" id="IPR023157">
    <property type="entry name" value="AGR-C-984p-like_sf"/>
</dbReference>
<reference evidence="1 2" key="4">
    <citation type="journal article" date="2009" name="Appl. Environ. Microbiol.">
        <title>Comparative genome-wide transcriptional profiling of Azorhizobium caulinodans ORS571 grown under free-living and symbiotic conditions.</title>
        <authorList>
            <person name="Tsukada S."/>
            <person name="Aono T."/>
            <person name="Akiba N."/>
            <person name="Lee KB."/>
            <person name="Liu CT."/>
            <person name="Toyazaki H."/>
            <person name="Oyaizu H."/>
        </authorList>
    </citation>
    <scope>NUCLEOTIDE SEQUENCE [LARGE SCALE GENOMIC DNA]</scope>
    <source>
        <strain evidence="2">ATCC 43989 / DSM 5975 / JCM 20966 / LMG 6465 / NBRC 14845 / NCIMB 13405 / ORS 571</strain>
    </source>
</reference>
<evidence type="ECO:0000313" key="1">
    <source>
        <dbReference type="EMBL" id="BAF87245.1"/>
    </source>
</evidence>
<dbReference type="HOGENOM" id="CLU_074035_0_0_5"/>
<name>A8I0E3_AZOC5</name>
<sequence length="295" mass="31868">MVSTRRLAINLTALEQVMRQEPPPGLGSGAMSIYLGSTFATFNYYSKNSDTALKQEAAQPEVARDTAYYEANIGSVTSVDDFVNNYRLLNYAMTAYGLSDETNAKALVKQVLSSDLSDSSSLVYKLNDQRYLNLAKAFANLNPNDSAASYTAATTQQVVNSYLEQQLENDVGQQDEGTQLALYFQRNAANITSGYSILGDSQLWKVVQTVYDLPESLGSIDINQQKDLVESKVNIADLQDPTKVSALLDRFSAVWDATNSSAASSDPVLELFSDGGSDASASGASSNILDLEYGG</sequence>
<protein>
    <recommendedName>
        <fullName evidence="3">DUF1217 domain-containing protein</fullName>
    </recommendedName>
</protein>
<dbReference type="KEGG" id="azc:AZC_1247"/>
<organism evidence="1 2">
    <name type="scientific">Azorhizobium caulinodans (strain ATCC 43989 / DSM 5975 / JCM 20966 / LMG 6465 / NBRC 14845 / NCIMB 13405 / ORS 571)</name>
    <dbReference type="NCBI Taxonomy" id="438753"/>
    <lineage>
        <taxon>Bacteria</taxon>
        <taxon>Pseudomonadati</taxon>
        <taxon>Pseudomonadota</taxon>
        <taxon>Alphaproteobacteria</taxon>
        <taxon>Hyphomicrobiales</taxon>
        <taxon>Xanthobacteraceae</taxon>
        <taxon>Azorhizobium</taxon>
    </lineage>
</organism>
<dbReference type="STRING" id="438753.AZC_1247"/>
<evidence type="ECO:0008006" key="3">
    <source>
        <dbReference type="Google" id="ProtNLM"/>
    </source>
</evidence>
<accession>A8I0E3</accession>
<dbReference type="Proteomes" id="UP000000270">
    <property type="component" value="Chromosome"/>
</dbReference>
<dbReference type="Pfam" id="PF06748">
    <property type="entry name" value="DUF1217"/>
    <property type="match status" value="1"/>
</dbReference>
<reference evidence="1 2" key="3">
    <citation type="journal article" date="2008" name="BMC Genomics">
        <title>The genome of the versatile nitrogen fixer Azorhizobium caulinodans ORS571.</title>
        <authorList>
            <person name="Lee KB."/>
            <person name="Backer P.D."/>
            <person name="Aono T."/>
            <person name="Liu CT."/>
            <person name="Suzuki S."/>
            <person name="Suzuki T."/>
            <person name="Kaneko T."/>
            <person name="Yamada M."/>
            <person name="Tabata S."/>
            <person name="Kupfer D.M."/>
            <person name="Najar F.Z."/>
            <person name="Wiley G.B."/>
            <person name="Roe B."/>
            <person name="Binnewies T.T."/>
            <person name="Ussery D.W."/>
            <person name="D'Haeze W."/>
            <person name="Herder J.D."/>
            <person name="Gevers D."/>
            <person name="Vereecke D."/>
            <person name="Holsters M."/>
            <person name="Oyaizu H."/>
        </authorList>
    </citation>
    <scope>NUCLEOTIDE SEQUENCE [LARGE SCALE GENOMIC DNA]</scope>
    <source>
        <strain evidence="2">ATCC 43989 / DSM 5975 / JCM 20966 / LMG 6465 / NBRC 14845 / NCIMB 13405 / ORS 571</strain>
    </source>
</reference>
<evidence type="ECO:0000313" key="2">
    <source>
        <dbReference type="Proteomes" id="UP000000270"/>
    </source>
</evidence>
<dbReference type="Gene3D" id="1.10.3700.10">
    <property type="entry name" value="AGR C 984p-like"/>
    <property type="match status" value="1"/>
</dbReference>
<proteinExistence type="predicted"/>